<keyword evidence="3" id="KW-0472">Membrane</keyword>
<dbReference type="STRING" id="39482.ERS852491_02172"/>
<keyword evidence="3" id="KW-1133">Transmembrane helix</keyword>
<feature type="compositionally biased region" description="Low complexity" evidence="2">
    <location>
        <begin position="375"/>
        <end position="409"/>
    </location>
</feature>
<dbReference type="AlphaFoldDB" id="A0A174F1K2"/>
<dbReference type="InterPro" id="IPR004474">
    <property type="entry name" value="LytR_CpsA_psr"/>
</dbReference>
<name>A0A174F1K2_9FIRM</name>
<keyword evidence="3" id="KW-0812">Transmembrane</keyword>
<reference evidence="5 6" key="1">
    <citation type="submission" date="2015-09" db="EMBL/GenBank/DDBJ databases">
        <authorList>
            <consortium name="Pathogen Informatics"/>
        </authorList>
    </citation>
    <scope>NUCLEOTIDE SEQUENCE [LARGE SCALE GENOMIC DNA]</scope>
    <source>
        <strain evidence="5 6">2789STDY5834876</strain>
    </source>
</reference>
<comment type="similarity">
    <text evidence="1">Belongs to the LytR/CpsA/Psr (LCP) family.</text>
</comment>
<dbReference type="NCBIfam" id="TIGR00350">
    <property type="entry name" value="lytR_cpsA_psr"/>
    <property type="match status" value="1"/>
</dbReference>
<accession>A0A174F1K2</accession>
<proteinExistence type="inferred from homology"/>
<organism evidence="5 6">
    <name type="scientific">Faecalicatena contorta</name>
    <dbReference type="NCBI Taxonomy" id="39482"/>
    <lineage>
        <taxon>Bacteria</taxon>
        <taxon>Bacillati</taxon>
        <taxon>Bacillota</taxon>
        <taxon>Clostridia</taxon>
        <taxon>Lachnospirales</taxon>
        <taxon>Lachnospiraceae</taxon>
        <taxon>Faecalicatena</taxon>
    </lineage>
</organism>
<sequence length="409" mass="44342">MARKKSKGKLTKQQRALLHKKKMRKRIILLVVEIIILLVLGAAAYAMSKLDKLDFKTVDTSNLEIYQDTGEFTNIALFGLDSREGELDGGVRSDSMMIASIDNKTKNVKVVSVFRDTLTQQDDGTYEKANAAYSFGGPEEAIALLNRNFDLDISKYMSVNFNALADVIDLLGGIEIDLTAEEVFWTNGYCTETSQVVGRKTTELTQPGNQLLDGIQAVSYARIRYTEGDDYKRAERQRTVLQKVVDKAKSASLSTLNKIIDQVLPQVSTNLSTSDFVGLAASAARYTIGEMSGFPFDVTTSEEVSGLEGSFVVSIGFADNVRQLHKFLFGVDNYQVSDKVLQIDSDVAYLTGIAGSYDDNAGGAEDTDTAGGTGSTDAYGSTDTQDNGDYGYTDGSDSSGADYGDAAGY</sequence>
<feature type="domain" description="Cell envelope-related transcriptional attenuator" evidence="4">
    <location>
        <begin position="92"/>
        <end position="249"/>
    </location>
</feature>
<dbReference type="Pfam" id="PF03816">
    <property type="entry name" value="LytR_cpsA_psr"/>
    <property type="match status" value="1"/>
</dbReference>
<evidence type="ECO:0000256" key="1">
    <source>
        <dbReference type="ARBA" id="ARBA00006068"/>
    </source>
</evidence>
<protein>
    <submittedName>
        <fullName evidence="5">Biofilm regulatory protein A</fullName>
    </submittedName>
</protein>
<evidence type="ECO:0000259" key="4">
    <source>
        <dbReference type="Pfam" id="PF03816"/>
    </source>
</evidence>
<gene>
    <name evidence="5" type="primary">brpA</name>
    <name evidence="5" type="ORF">ERS852491_02172</name>
</gene>
<evidence type="ECO:0000256" key="2">
    <source>
        <dbReference type="SAM" id="MobiDB-lite"/>
    </source>
</evidence>
<dbReference type="InterPro" id="IPR050922">
    <property type="entry name" value="LytR/CpsA/Psr_CW_biosynth"/>
</dbReference>
<dbReference type="PANTHER" id="PTHR33392">
    <property type="entry name" value="POLYISOPRENYL-TEICHOIC ACID--PEPTIDOGLYCAN TEICHOIC ACID TRANSFERASE TAGU"/>
    <property type="match status" value="1"/>
</dbReference>
<dbReference type="EMBL" id="CYZU01000018">
    <property type="protein sequence ID" value="CUO42676.1"/>
    <property type="molecule type" value="Genomic_DNA"/>
</dbReference>
<dbReference type="Gene3D" id="3.40.630.190">
    <property type="entry name" value="LCP protein"/>
    <property type="match status" value="1"/>
</dbReference>
<dbReference type="RefSeq" id="WP_055153057.1">
    <property type="nucleotide sequence ID" value="NZ_CYZU01000018.1"/>
</dbReference>
<feature type="region of interest" description="Disordered" evidence="2">
    <location>
        <begin position="360"/>
        <end position="409"/>
    </location>
</feature>
<dbReference type="PANTHER" id="PTHR33392:SF6">
    <property type="entry name" value="POLYISOPRENYL-TEICHOIC ACID--PEPTIDOGLYCAN TEICHOIC ACID TRANSFERASE TAGU"/>
    <property type="match status" value="1"/>
</dbReference>
<evidence type="ECO:0000313" key="6">
    <source>
        <dbReference type="Proteomes" id="UP000095544"/>
    </source>
</evidence>
<dbReference type="OrthoDB" id="27330at2"/>
<feature type="transmembrane region" description="Helical" evidence="3">
    <location>
        <begin position="27"/>
        <end position="47"/>
    </location>
</feature>
<evidence type="ECO:0000313" key="5">
    <source>
        <dbReference type="EMBL" id="CUO42676.1"/>
    </source>
</evidence>
<evidence type="ECO:0000256" key="3">
    <source>
        <dbReference type="SAM" id="Phobius"/>
    </source>
</evidence>
<dbReference type="Proteomes" id="UP000095544">
    <property type="component" value="Unassembled WGS sequence"/>
</dbReference>